<name>A0ACB7RIW5_HYAAI</name>
<organism evidence="1 2">
    <name type="scientific">Hyalomma asiaticum</name>
    <name type="common">Tick</name>
    <dbReference type="NCBI Taxonomy" id="266040"/>
    <lineage>
        <taxon>Eukaryota</taxon>
        <taxon>Metazoa</taxon>
        <taxon>Ecdysozoa</taxon>
        <taxon>Arthropoda</taxon>
        <taxon>Chelicerata</taxon>
        <taxon>Arachnida</taxon>
        <taxon>Acari</taxon>
        <taxon>Parasitiformes</taxon>
        <taxon>Ixodida</taxon>
        <taxon>Ixodoidea</taxon>
        <taxon>Ixodidae</taxon>
        <taxon>Hyalomminae</taxon>
        <taxon>Hyalomma</taxon>
    </lineage>
</organism>
<gene>
    <name evidence="1" type="ORF">HPB50_004312</name>
</gene>
<evidence type="ECO:0000313" key="1">
    <source>
        <dbReference type="EMBL" id="KAH6921719.1"/>
    </source>
</evidence>
<dbReference type="Proteomes" id="UP000821845">
    <property type="component" value="Chromosome 9"/>
</dbReference>
<sequence>MGDDAGRPWSDGNGAAPPPPGNLSVVEGLQRGGDDSAAGRVAGRDGGRRGPGPPDGGASDGADGGTPLKVRWPRKKVKDLGGRQRHKETRGSRCQRKSIEAARRPGGEGWRASGAQGFRTPGFRKRDDGEREETPRSSFFFSPNLPATTPVLASEKEDRRGAQARRRPYNSFRKQRQRRDVRKLGKGEAAVVEREAASKRIQVKERRNALALPTLPFGGGGGDLGRRRKKKGERFAAPVERARALGSLTSRVALAPSHF</sequence>
<accession>A0ACB7RIW5</accession>
<proteinExistence type="predicted"/>
<dbReference type="EMBL" id="CM023489">
    <property type="protein sequence ID" value="KAH6921719.1"/>
    <property type="molecule type" value="Genomic_DNA"/>
</dbReference>
<comment type="caution">
    <text evidence="1">The sequence shown here is derived from an EMBL/GenBank/DDBJ whole genome shotgun (WGS) entry which is preliminary data.</text>
</comment>
<reference evidence="1" key="1">
    <citation type="submission" date="2020-05" db="EMBL/GenBank/DDBJ databases">
        <title>Large-scale comparative analyses of tick genomes elucidate their genetic diversity and vector capacities.</title>
        <authorList>
            <person name="Jia N."/>
            <person name="Wang J."/>
            <person name="Shi W."/>
            <person name="Du L."/>
            <person name="Sun Y."/>
            <person name="Zhan W."/>
            <person name="Jiang J."/>
            <person name="Wang Q."/>
            <person name="Zhang B."/>
            <person name="Ji P."/>
            <person name="Sakyi L.B."/>
            <person name="Cui X."/>
            <person name="Yuan T."/>
            <person name="Jiang B."/>
            <person name="Yang W."/>
            <person name="Lam T.T.-Y."/>
            <person name="Chang Q."/>
            <person name="Ding S."/>
            <person name="Wang X."/>
            <person name="Zhu J."/>
            <person name="Ruan X."/>
            <person name="Zhao L."/>
            <person name="Wei J."/>
            <person name="Que T."/>
            <person name="Du C."/>
            <person name="Cheng J."/>
            <person name="Dai P."/>
            <person name="Han X."/>
            <person name="Huang E."/>
            <person name="Gao Y."/>
            <person name="Liu J."/>
            <person name="Shao H."/>
            <person name="Ye R."/>
            <person name="Li L."/>
            <person name="Wei W."/>
            <person name="Wang X."/>
            <person name="Wang C."/>
            <person name="Yang T."/>
            <person name="Huo Q."/>
            <person name="Li W."/>
            <person name="Guo W."/>
            <person name="Chen H."/>
            <person name="Zhou L."/>
            <person name="Ni X."/>
            <person name="Tian J."/>
            <person name="Zhou Y."/>
            <person name="Sheng Y."/>
            <person name="Liu T."/>
            <person name="Pan Y."/>
            <person name="Xia L."/>
            <person name="Li J."/>
            <person name="Zhao F."/>
            <person name="Cao W."/>
        </authorList>
    </citation>
    <scope>NUCLEOTIDE SEQUENCE</scope>
    <source>
        <strain evidence="1">Hyas-2018</strain>
    </source>
</reference>
<protein>
    <submittedName>
        <fullName evidence="1">Uncharacterized protein</fullName>
    </submittedName>
</protein>
<keyword evidence="2" id="KW-1185">Reference proteome</keyword>
<evidence type="ECO:0000313" key="2">
    <source>
        <dbReference type="Proteomes" id="UP000821845"/>
    </source>
</evidence>